<protein>
    <submittedName>
        <fullName evidence="1">Uncharacterized protein</fullName>
    </submittedName>
</protein>
<accession>A0A225VBQ4</accession>
<dbReference type="AlphaFoldDB" id="A0A225VBQ4"/>
<evidence type="ECO:0000313" key="2">
    <source>
        <dbReference type="Proteomes" id="UP000198211"/>
    </source>
</evidence>
<organism evidence="1 2">
    <name type="scientific">Phytophthora megakarya</name>
    <dbReference type="NCBI Taxonomy" id="4795"/>
    <lineage>
        <taxon>Eukaryota</taxon>
        <taxon>Sar</taxon>
        <taxon>Stramenopiles</taxon>
        <taxon>Oomycota</taxon>
        <taxon>Peronosporomycetes</taxon>
        <taxon>Peronosporales</taxon>
        <taxon>Peronosporaceae</taxon>
        <taxon>Phytophthora</taxon>
    </lineage>
</organism>
<gene>
    <name evidence="1" type="ORF">PHMEG_00025184</name>
</gene>
<proteinExistence type="predicted"/>
<comment type="caution">
    <text evidence="1">The sequence shown here is derived from an EMBL/GenBank/DDBJ whole genome shotgun (WGS) entry which is preliminary data.</text>
</comment>
<evidence type="ECO:0000313" key="1">
    <source>
        <dbReference type="EMBL" id="OWZ03136.1"/>
    </source>
</evidence>
<dbReference type="OrthoDB" id="78603at2759"/>
<sequence>MCRSTNAFSIRHSYMEWCGVPMRVKVARMKNDHSGARPRDPRHVHANPSQPAIWPILTLAIYWATTTFDEDNRLFPRSDQYDHFQKGVQRLLIDVELSVKLNRRGVNTSNLETHLMRKGAWLSSTVVREGVQNTYHRYEAAGDMHVGRTVTGILSSNHELAILQPNFQ</sequence>
<keyword evidence="2" id="KW-1185">Reference proteome</keyword>
<dbReference type="EMBL" id="NBNE01005702">
    <property type="protein sequence ID" value="OWZ03136.1"/>
    <property type="molecule type" value="Genomic_DNA"/>
</dbReference>
<dbReference type="Proteomes" id="UP000198211">
    <property type="component" value="Unassembled WGS sequence"/>
</dbReference>
<name>A0A225VBQ4_9STRA</name>
<reference evidence="2" key="1">
    <citation type="submission" date="2017-03" db="EMBL/GenBank/DDBJ databases">
        <title>Phytopthora megakarya and P. palmivora, two closely related causual agents of cacao black pod achieved similar genome size and gene model numbers by different mechanisms.</title>
        <authorList>
            <person name="Ali S."/>
            <person name="Shao J."/>
            <person name="Larry D.J."/>
            <person name="Kronmiller B."/>
            <person name="Shen D."/>
            <person name="Strem M.D."/>
            <person name="Melnick R.L."/>
            <person name="Guiltinan M.J."/>
            <person name="Tyler B.M."/>
            <person name="Meinhardt L.W."/>
            <person name="Bailey B.A."/>
        </authorList>
    </citation>
    <scope>NUCLEOTIDE SEQUENCE [LARGE SCALE GENOMIC DNA]</scope>
    <source>
        <strain evidence="2">zdho120</strain>
    </source>
</reference>